<dbReference type="OrthoDB" id="2205812at2759"/>
<evidence type="ECO:0000313" key="2">
    <source>
        <dbReference type="Proteomes" id="UP001150266"/>
    </source>
</evidence>
<comment type="caution">
    <text evidence="1">The sequence shown here is derived from an EMBL/GenBank/DDBJ whole genome shotgun (WGS) entry which is preliminary data.</text>
</comment>
<name>A0A9W9A133_9AGAR</name>
<feature type="non-terminal residue" evidence="1">
    <location>
        <position position="80"/>
    </location>
</feature>
<proteinExistence type="predicted"/>
<feature type="non-terminal residue" evidence="1">
    <location>
        <position position="1"/>
    </location>
</feature>
<protein>
    <submittedName>
        <fullName evidence="1">Uncharacterized protein</fullName>
    </submittedName>
</protein>
<gene>
    <name evidence="1" type="ORF">J3R30DRAFT_3254885</name>
</gene>
<dbReference type="AlphaFoldDB" id="A0A9W9A133"/>
<keyword evidence="2" id="KW-1185">Reference proteome</keyword>
<organism evidence="1 2">
    <name type="scientific">Lentinula aciculospora</name>
    <dbReference type="NCBI Taxonomy" id="153920"/>
    <lineage>
        <taxon>Eukaryota</taxon>
        <taxon>Fungi</taxon>
        <taxon>Dikarya</taxon>
        <taxon>Basidiomycota</taxon>
        <taxon>Agaricomycotina</taxon>
        <taxon>Agaricomycetes</taxon>
        <taxon>Agaricomycetidae</taxon>
        <taxon>Agaricales</taxon>
        <taxon>Marasmiineae</taxon>
        <taxon>Omphalotaceae</taxon>
        <taxon>Lentinula</taxon>
    </lineage>
</organism>
<dbReference type="Proteomes" id="UP001150266">
    <property type="component" value="Unassembled WGS sequence"/>
</dbReference>
<dbReference type="EMBL" id="JAOTPV010000024">
    <property type="protein sequence ID" value="KAJ4470963.1"/>
    <property type="molecule type" value="Genomic_DNA"/>
</dbReference>
<reference evidence="1" key="1">
    <citation type="submission" date="2022-08" db="EMBL/GenBank/DDBJ databases">
        <title>A Global Phylogenomic Analysis of the Shiitake Genus Lentinula.</title>
        <authorList>
            <consortium name="DOE Joint Genome Institute"/>
            <person name="Sierra-Patev S."/>
            <person name="Min B."/>
            <person name="Naranjo-Ortiz M."/>
            <person name="Looney B."/>
            <person name="Konkel Z."/>
            <person name="Slot J.C."/>
            <person name="Sakamoto Y."/>
            <person name="Steenwyk J.L."/>
            <person name="Rokas A."/>
            <person name="Carro J."/>
            <person name="Camarero S."/>
            <person name="Ferreira P."/>
            <person name="Molpeceres G."/>
            <person name="Ruiz-Duenas F.J."/>
            <person name="Serrano A."/>
            <person name="Henrissat B."/>
            <person name="Drula E."/>
            <person name="Hughes K.W."/>
            <person name="Mata J.L."/>
            <person name="Ishikawa N.K."/>
            <person name="Vargas-Isla R."/>
            <person name="Ushijima S."/>
            <person name="Smith C.A."/>
            <person name="Ahrendt S."/>
            <person name="Andreopoulos W."/>
            <person name="He G."/>
            <person name="Labutti K."/>
            <person name="Lipzen A."/>
            <person name="Ng V."/>
            <person name="Riley R."/>
            <person name="Sandor L."/>
            <person name="Barry K."/>
            <person name="Martinez A.T."/>
            <person name="Xiao Y."/>
            <person name="Gibbons J.G."/>
            <person name="Terashima K."/>
            <person name="Grigoriev I.V."/>
            <person name="Hibbett D.S."/>
        </authorList>
    </citation>
    <scope>NUCLEOTIDE SEQUENCE</scope>
    <source>
        <strain evidence="1">JLM2183</strain>
    </source>
</reference>
<sequence length="80" mass="9200">GALIGNGICQMEPWTKVIEEINKSLEQWDKSKPTIEGRHLIISMVVGGMTQYLTKVQGMPKDIEDKLAKRIKRFLWDKKT</sequence>
<accession>A0A9W9A133</accession>
<evidence type="ECO:0000313" key="1">
    <source>
        <dbReference type="EMBL" id="KAJ4470963.1"/>
    </source>
</evidence>